<proteinExistence type="predicted"/>
<organism evidence="1 2">
    <name type="scientific">Genlisea aurea</name>
    <dbReference type="NCBI Taxonomy" id="192259"/>
    <lineage>
        <taxon>Eukaryota</taxon>
        <taxon>Viridiplantae</taxon>
        <taxon>Streptophyta</taxon>
        <taxon>Embryophyta</taxon>
        <taxon>Tracheophyta</taxon>
        <taxon>Spermatophyta</taxon>
        <taxon>Magnoliopsida</taxon>
        <taxon>eudicotyledons</taxon>
        <taxon>Gunneridae</taxon>
        <taxon>Pentapetalae</taxon>
        <taxon>asterids</taxon>
        <taxon>lamiids</taxon>
        <taxon>Lamiales</taxon>
        <taxon>Lentibulariaceae</taxon>
        <taxon>Genlisea</taxon>
    </lineage>
</organism>
<name>S8EP77_9LAMI</name>
<comment type="caution">
    <text evidence="1">The sequence shown here is derived from an EMBL/GenBank/DDBJ whole genome shotgun (WGS) entry which is preliminary data.</text>
</comment>
<dbReference type="AlphaFoldDB" id="S8EP77"/>
<protein>
    <submittedName>
        <fullName evidence="1">Uncharacterized protein</fullName>
    </submittedName>
</protein>
<gene>
    <name evidence="1" type="ORF">M569_00082</name>
</gene>
<accession>S8EP77</accession>
<evidence type="ECO:0000313" key="2">
    <source>
        <dbReference type="Proteomes" id="UP000015453"/>
    </source>
</evidence>
<dbReference type="EMBL" id="AUSU01000009">
    <property type="protein sequence ID" value="EPS74707.1"/>
    <property type="molecule type" value="Genomic_DNA"/>
</dbReference>
<keyword evidence="2" id="KW-1185">Reference proteome</keyword>
<sequence>MASEVTVVWLNVEQSALFTSGFLSGSYLRTCILPDQRLLRTTQTVENKMVIPVAGYGRAASGAVWNSLSRYTY</sequence>
<evidence type="ECO:0000313" key="1">
    <source>
        <dbReference type="EMBL" id="EPS74707.1"/>
    </source>
</evidence>
<dbReference type="Proteomes" id="UP000015453">
    <property type="component" value="Unassembled WGS sequence"/>
</dbReference>
<reference evidence="1 2" key="1">
    <citation type="journal article" date="2013" name="BMC Genomics">
        <title>The miniature genome of a carnivorous plant Genlisea aurea contains a low number of genes and short non-coding sequences.</title>
        <authorList>
            <person name="Leushkin E.V."/>
            <person name="Sutormin R.A."/>
            <person name="Nabieva E.R."/>
            <person name="Penin A.A."/>
            <person name="Kondrashov A.S."/>
            <person name="Logacheva M.D."/>
        </authorList>
    </citation>
    <scope>NUCLEOTIDE SEQUENCE [LARGE SCALE GENOMIC DNA]</scope>
</reference>